<organism evidence="7 8">
    <name type="scientific">Parnassius apollo</name>
    <name type="common">Apollo butterfly</name>
    <name type="synonym">Papilio apollo</name>
    <dbReference type="NCBI Taxonomy" id="110799"/>
    <lineage>
        <taxon>Eukaryota</taxon>
        <taxon>Metazoa</taxon>
        <taxon>Ecdysozoa</taxon>
        <taxon>Arthropoda</taxon>
        <taxon>Hexapoda</taxon>
        <taxon>Insecta</taxon>
        <taxon>Pterygota</taxon>
        <taxon>Neoptera</taxon>
        <taxon>Endopterygota</taxon>
        <taxon>Lepidoptera</taxon>
        <taxon>Glossata</taxon>
        <taxon>Ditrysia</taxon>
        <taxon>Papilionoidea</taxon>
        <taxon>Papilionidae</taxon>
        <taxon>Parnassiinae</taxon>
        <taxon>Parnassini</taxon>
        <taxon>Parnassius</taxon>
        <taxon>Parnassius</taxon>
    </lineage>
</organism>
<keyword evidence="4" id="KW-0862">Zinc</keyword>
<protein>
    <submittedName>
        <fullName evidence="7">(apollo) hypothetical protein</fullName>
    </submittedName>
</protein>
<reference evidence="7" key="1">
    <citation type="submission" date="2021-04" db="EMBL/GenBank/DDBJ databases">
        <authorList>
            <person name="Tunstrom K."/>
        </authorList>
    </citation>
    <scope>NUCLEOTIDE SEQUENCE</scope>
</reference>
<dbReference type="GO" id="GO:0008270">
    <property type="term" value="F:zinc ion binding"/>
    <property type="evidence" value="ECO:0007669"/>
    <property type="project" value="UniProtKB-KW"/>
</dbReference>
<keyword evidence="3" id="KW-0863">Zinc-finger</keyword>
<comment type="subcellular location">
    <subcellularLocation>
        <location evidence="1">Nucleus</location>
    </subcellularLocation>
</comment>
<evidence type="ECO:0000313" key="8">
    <source>
        <dbReference type="Proteomes" id="UP000691718"/>
    </source>
</evidence>
<keyword evidence="5" id="KW-0539">Nucleus</keyword>
<keyword evidence="8" id="KW-1185">Reference proteome</keyword>
<dbReference type="GO" id="GO:0005634">
    <property type="term" value="C:nucleus"/>
    <property type="evidence" value="ECO:0007669"/>
    <property type="project" value="UniProtKB-SubCell"/>
</dbReference>
<feature type="region of interest" description="Disordered" evidence="6">
    <location>
        <begin position="1"/>
        <end position="25"/>
    </location>
</feature>
<dbReference type="Proteomes" id="UP000691718">
    <property type="component" value="Unassembled WGS sequence"/>
</dbReference>
<dbReference type="AlphaFoldDB" id="A0A8S3X0T3"/>
<dbReference type="PANTHER" id="PTHR46481:SF10">
    <property type="entry name" value="ZINC FINGER BED DOMAIN-CONTAINING PROTEIN 39"/>
    <property type="match status" value="1"/>
</dbReference>
<dbReference type="PANTHER" id="PTHR46481">
    <property type="entry name" value="ZINC FINGER BED DOMAIN-CONTAINING PROTEIN 4"/>
    <property type="match status" value="1"/>
</dbReference>
<evidence type="ECO:0000256" key="1">
    <source>
        <dbReference type="ARBA" id="ARBA00004123"/>
    </source>
</evidence>
<evidence type="ECO:0000313" key="7">
    <source>
        <dbReference type="EMBL" id="CAG4995304.1"/>
    </source>
</evidence>
<evidence type="ECO:0000256" key="4">
    <source>
        <dbReference type="ARBA" id="ARBA00022833"/>
    </source>
</evidence>
<proteinExistence type="predicted"/>
<gene>
    <name evidence="7" type="ORF">PAPOLLO_LOCUS12789</name>
</gene>
<accession>A0A8S3X0T3</accession>
<dbReference type="InterPro" id="IPR052035">
    <property type="entry name" value="ZnF_BED_domain_contain"/>
</dbReference>
<evidence type="ECO:0000256" key="6">
    <source>
        <dbReference type="SAM" id="MobiDB-lite"/>
    </source>
</evidence>
<evidence type="ECO:0000256" key="5">
    <source>
        <dbReference type="ARBA" id="ARBA00023242"/>
    </source>
</evidence>
<evidence type="ECO:0000256" key="3">
    <source>
        <dbReference type="ARBA" id="ARBA00022771"/>
    </source>
</evidence>
<keyword evidence="2" id="KW-0479">Metal-binding</keyword>
<sequence>MAEARPSVYERMAGGKSGARGGTKIKSYAKTVSTGNLSRHLRDSHDIREDSSKIASKNITQFFNLQPRPKATTSRSSTSKAKKTNAWLLARDMVLWFCKSLMPFDSISDQAMKDFFQKYDIIESDADMPYRDTVSRTALDDVYESMLNDVKSQIRADAPRHAAITFDLWSDQYRHLNYITFTFHYLTAGKS</sequence>
<name>A0A8S3X0T3_PARAO</name>
<comment type="caution">
    <text evidence="7">The sequence shown here is derived from an EMBL/GenBank/DDBJ whole genome shotgun (WGS) entry which is preliminary data.</text>
</comment>
<dbReference type="EMBL" id="CAJQZP010000901">
    <property type="protein sequence ID" value="CAG4995304.1"/>
    <property type="molecule type" value="Genomic_DNA"/>
</dbReference>
<dbReference type="OrthoDB" id="6930901at2759"/>
<evidence type="ECO:0000256" key="2">
    <source>
        <dbReference type="ARBA" id="ARBA00022723"/>
    </source>
</evidence>